<evidence type="ECO:0000256" key="5">
    <source>
        <dbReference type="PROSITE-ProRule" id="PRU10141"/>
    </source>
</evidence>
<evidence type="ECO:0000256" key="1">
    <source>
        <dbReference type="ARBA" id="ARBA00022679"/>
    </source>
</evidence>
<dbReference type="PROSITE" id="PS00108">
    <property type="entry name" value="PROTEIN_KINASE_ST"/>
    <property type="match status" value="1"/>
</dbReference>
<dbReference type="PROSITE" id="PS00107">
    <property type="entry name" value="PROTEIN_KINASE_ATP"/>
    <property type="match status" value="1"/>
</dbReference>
<dbReference type="EC" id="2.7.11.1" evidence="7"/>
<dbReference type="InterPro" id="IPR017441">
    <property type="entry name" value="Protein_kinase_ATP_BS"/>
</dbReference>
<reference evidence="8" key="1">
    <citation type="journal article" date="2019" name="Int. J. Syst. Evol. Microbiol.">
        <title>The Global Catalogue of Microorganisms (GCM) 10K type strain sequencing project: providing services to taxonomists for standard genome sequencing and annotation.</title>
        <authorList>
            <consortium name="The Broad Institute Genomics Platform"/>
            <consortium name="The Broad Institute Genome Sequencing Center for Infectious Disease"/>
            <person name="Wu L."/>
            <person name="Ma J."/>
        </authorList>
    </citation>
    <scope>NUCLEOTIDE SEQUENCE [LARGE SCALE GENOMIC DNA]</scope>
    <source>
        <strain evidence="8">KCTC 42087</strain>
    </source>
</reference>
<evidence type="ECO:0000256" key="2">
    <source>
        <dbReference type="ARBA" id="ARBA00022741"/>
    </source>
</evidence>
<dbReference type="SUPFAM" id="SSF56112">
    <property type="entry name" value="Protein kinase-like (PK-like)"/>
    <property type="match status" value="1"/>
</dbReference>
<dbReference type="InterPro" id="IPR011009">
    <property type="entry name" value="Kinase-like_dom_sf"/>
</dbReference>
<dbReference type="GO" id="GO:0004674">
    <property type="term" value="F:protein serine/threonine kinase activity"/>
    <property type="evidence" value="ECO:0007669"/>
    <property type="project" value="UniProtKB-EC"/>
</dbReference>
<keyword evidence="4 5" id="KW-0067">ATP-binding</keyword>
<organism evidence="7 8">
    <name type="scientific">Actinomadura rugatobispora</name>
    <dbReference type="NCBI Taxonomy" id="1994"/>
    <lineage>
        <taxon>Bacteria</taxon>
        <taxon>Bacillati</taxon>
        <taxon>Actinomycetota</taxon>
        <taxon>Actinomycetes</taxon>
        <taxon>Streptosporangiales</taxon>
        <taxon>Thermomonosporaceae</taxon>
        <taxon>Actinomadura</taxon>
    </lineage>
</organism>
<evidence type="ECO:0000313" key="8">
    <source>
        <dbReference type="Proteomes" id="UP001596074"/>
    </source>
</evidence>
<dbReference type="CDD" id="cd14014">
    <property type="entry name" value="STKc_PknB_like"/>
    <property type="match status" value="1"/>
</dbReference>
<accession>A0ABW1AK29</accession>
<protein>
    <submittedName>
        <fullName evidence="7">Serine/threonine-protein kinase</fullName>
        <ecNumber evidence="7">2.7.11.1</ecNumber>
    </submittedName>
</protein>
<dbReference type="InterPro" id="IPR008271">
    <property type="entry name" value="Ser/Thr_kinase_AS"/>
</dbReference>
<keyword evidence="1 7" id="KW-0808">Transferase</keyword>
<dbReference type="Proteomes" id="UP001596074">
    <property type="component" value="Unassembled WGS sequence"/>
</dbReference>
<feature type="domain" description="Protein kinase" evidence="6">
    <location>
        <begin position="15"/>
        <end position="267"/>
    </location>
</feature>
<evidence type="ECO:0000256" key="3">
    <source>
        <dbReference type="ARBA" id="ARBA00022777"/>
    </source>
</evidence>
<dbReference type="RefSeq" id="WP_378293428.1">
    <property type="nucleotide sequence ID" value="NZ_JBHSON010000196.1"/>
</dbReference>
<dbReference type="Gene3D" id="3.30.200.20">
    <property type="entry name" value="Phosphorylase Kinase, domain 1"/>
    <property type="match status" value="1"/>
</dbReference>
<proteinExistence type="predicted"/>
<feature type="binding site" evidence="5">
    <location>
        <position position="43"/>
    </location>
    <ligand>
        <name>ATP</name>
        <dbReference type="ChEBI" id="CHEBI:30616"/>
    </ligand>
</feature>
<evidence type="ECO:0000256" key="4">
    <source>
        <dbReference type="ARBA" id="ARBA00022840"/>
    </source>
</evidence>
<evidence type="ECO:0000313" key="7">
    <source>
        <dbReference type="EMBL" id="MFC5754884.1"/>
    </source>
</evidence>
<dbReference type="Pfam" id="PF00069">
    <property type="entry name" value="Pkinase"/>
    <property type="match status" value="1"/>
</dbReference>
<dbReference type="SMART" id="SM00220">
    <property type="entry name" value="S_TKc"/>
    <property type="match status" value="1"/>
</dbReference>
<dbReference type="PROSITE" id="PS50011">
    <property type="entry name" value="PROTEIN_KINASE_DOM"/>
    <property type="match status" value="1"/>
</dbReference>
<gene>
    <name evidence="7" type="ORF">ACFPZN_55515</name>
</gene>
<keyword evidence="3 7" id="KW-0418">Kinase</keyword>
<dbReference type="PANTHER" id="PTHR43289">
    <property type="entry name" value="MITOGEN-ACTIVATED PROTEIN KINASE KINASE KINASE 20-RELATED"/>
    <property type="match status" value="1"/>
</dbReference>
<dbReference type="EMBL" id="JBHSON010000196">
    <property type="protein sequence ID" value="MFC5754884.1"/>
    <property type="molecule type" value="Genomic_DNA"/>
</dbReference>
<sequence length="309" mass="31679">MEALRPGDPRRIGGHRLLGRLGSGGMGQVYLGRSPGGLHVAVKVVHPHLAEDDDFRRRFRRETAAARSVGGAFTAPVVDADPEADPPWLATAYLPGLPLHEVVAAHGPLPPAAALALGAGLAEALVSVHRAGVVHRDLKPANVILGLDGPRVIDFGIAHAAEASLVTRAGSAVGSPGFIAPEQARGEPTGPAADVFSLGAVLVYAATGTGPYGDGPPHLLIYRAVHERPRLDAVADPVLRAIAADCLGADPAARPTPARLLERLARLVPDEADLHGLGWLPEPVAAGIALAGAQTPADAADSVIVWTAS</sequence>
<keyword evidence="8" id="KW-1185">Reference proteome</keyword>
<dbReference type="InterPro" id="IPR000719">
    <property type="entry name" value="Prot_kinase_dom"/>
</dbReference>
<evidence type="ECO:0000259" key="6">
    <source>
        <dbReference type="PROSITE" id="PS50011"/>
    </source>
</evidence>
<keyword evidence="2 5" id="KW-0547">Nucleotide-binding</keyword>
<dbReference type="Gene3D" id="1.10.510.10">
    <property type="entry name" value="Transferase(Phosphotransferase) domain 1"/>
    <property type="match status" value="1"/>
</dbReference>
<name>A0ABW1AK29_9ACTN</name>
<dbReference type="PANTHER" id="PTHR43289:SF34">
    <property type="entry name" value="SERINE_THREONINE-PROTEIN KINASE YBDM-RELATED"/>
    <property type="match status" value="1"/>
</dbReference>
<comment type="caution">
    <text evidence="7">The sequence shown here is derived from an EMBL/GenBank/DDBJ whole genome shotgun (WGS) entry which is preliminary data.</text>
</comment>